<dbReference type="InterPro" id="IPR015882">
    <property type="entry name" value="HEX_bac_N"/>
</dbReference>
<evidence type="ECO:0000256" key="6">
    <source>
        <dbReference type="PIRSR" id="PIRSR625705-1"/>
    </source>
</evidence>
<evidence type="ECO:0000256" key="4">
    <source>
        <dbReference type="ARBA" id="ARBA00022801"/>
    </source>
</evidence>
<dbReference type="InterPro" id="IPR017853">
    <property type="entry name" value="GH"/>
</dbReference>
<evidence type="ECO:0000256" key="2">
    <source>
        <dbReference type="ARBA" id="ARBA00006285"/>
    </source>
</evidence>
<evidence type="ECO:0000259" key="9">
    <source>
        <dbReference type="Pfam" id="PF02838"/>
    </source>
</evidence>
<dbReference type="SUPFAM" id="SSF55545">
    <property type="entry name" value="beta-N-acetylhexosaminidase-like domain"/>
    <property type="match status" value="1"/>
</dbReference>
<dbReference type="AlphaFoldDB" id="A0A1G6SVJ3"/>
<evidence type="ECO:0000256" key="3">
    <source>
        <dbReference type="ARBA" id="ARBA00012663"/>
    </source>
</evidence>
<dbReference type="PRINTS" id="PR00738">
    <property type="entry name" value="GLHYDRLASE20"/>
</dbReference>
<evidence type="ECO:0000256" key="5">
    <source>
        <dbReference type="ARBA" id="ARBA00023295"/>
    </source>
</evidence>
<dbReference type="GO" id="GO:0004563">
    <property type="term" value="F:beta-N-acetylhexosaminidase activity"/>
    <property type="evidence" value="ECO:0007669"/>
    <property type="project" value="UniProtKB-EC"/>
</dbReference>
<dbReference type="Gene3D" id="3.30.379.10">
    <property type="entry name" value="Chitobiase/beta-hexosaminidase domain 2-like"/>
    <property type="match status" value="1"/>
</dbReference>
<name>A0A1G6SVJ3_9ACTN</name>
<dbReference type="InterPro" id="IPR025705">
    <property type="entry name" value="Beta_hexosaminidase_sua/sub"/>
</dbReference>
<dbReference type="OrthoDB" id="9763537at2"/>
<keyword evidence="5" id="KW-0326">Glycosidase</keyword>
<accession>A0A1G6SVJ3</accession>
<dbReference type="Pfam" id="PF02838">
    <property type="entry name" value="Glyco_hydro_20b"/>
    <property type="match status" value="1"/>
</dbReference>
<evidence type="ECO:0000313" key="11">
    <source>
        <dbReference type="Proteomes" id="UP000198546"/>
    </source>
</evidence>
<dbReference type="CDD" id="cd06563">
    <property type="entry name" value="GH20_chitobiase-like"/>
    <property type="match status" value="1"/>
</dbReference>
<sequence length="514" mass="55985">MPAVIPAPRSVHELEGELVLPAGATVSGPPEARAVVRRLLSPGTGLALEAADRGTLDVALDDSLGEEAYRLEVGDDVRITAGGLAGVGWAVQTLRQLLPPSTLTPGGTGEALVLPRVRIEDEPRFGWRGVMIDVCRHFMPLRDLYAFVDLLALHKYNVLHLHLTEDQGWRFESLLHPRLHTVGSTRPQSQIGPGGPLDGTPHGGWYTQDQLRSLVAYAAERGITIVPEIEFPGHVTAALKAYPELAVPGHRVDEVGIAPGIYDNVISTDDASMAVVLDVFTELLDVFPSTFIHVGGDEAPRVQWLGSEESTALAEHRGLPDAGHLQRWFTEQLRDWLAERGRRLIGWDEICDEGPLPGAAAMAWRGPEKGVEAARAGLDVVMAPITATYFDYYPSELAEEPYSIGGLITTETAYGFEPLEGLDEASAARVLGTQCQVWTEYMPDLSRVEYMLWPRACAHAEVAWSDPAGRSFAEFSERLAQHTARLDALGVNHRPESGPLPHQQGGTGVFRRIN</sequence>
<gene>
    <name evidence="10" type="ORF">SAMN04489747_0435</name>
</gene>
<feature type="domain" description="Beta-hexosaminidase bacterial type N-terminal" evidence="9">
    <location>
        <begin position="2"/>
        <end position="121"/>
    </location>
</feature>
<evidence type="ECO:0000256" key="7">
    <source>
        <dbReference type="SAM" id="MobiDB-lite"/>
    </source>
</evidence>
<keyword evidence="11" id="KW-1185">Reference proteome</keyword>
<evidence type="ECO:0000259" key="8">
    <source>
        <dbReference type="Pfam" id="PF00728"/>
    </source>
</evidence>
<dbReference type="EMBL" id="LT629688">
    <property type="protein sequence ID" value="SDD20584.1"/>
    <property type="molecule type" value="Genomic_DNA"/>
</dbReference>
<dbReference type="GO" id="GO:0005975">
    <property type="term" value="P:carbohydrate metabolic process"/>
    <property type="evidence" value="ECO:0007669"/>
    <property type="project" value="InterPro"/>
</dbReference>
<dbReference type="Proteomes" id="UP000198546">
    <property type="component" value="Chromosome i"/>
</dbReference>
<dbReference type="SUPFAM" id="SSF51445">
    <property type="entry name" value="(Trans)glycosidases"/>
    <property type="match status" value="1"/>
</dbReference>
<comment type="catalytic activity">
    <reaction evidence="1">
        <text>Hydrolysis of terminal non-reducing N-acetyl-D-hexosamine residues in N-acetyl-beta-D-hexosaminides.</text>
        <dbReference type="EC" id="3.2.1.52"/>
    </reaction>
</comment>
<dbReference type="PANTHER" id="PTHR22600">
    <property type="entry name" value="BETA-HEXOSAMINIDASE"/>
    <property type="match status" value="1"/>
</dbReference>
<dbReference type="STRING" id="675864.SAMN04489747_0435"/>
<dbReference type="GO" id="GO:0030203">
    <property type="term" value="P:glycosaminoglycan metabolic process"/>
    <property type="evidence" value="ECO:0007669"/>
    <property type="project" value="TreeGrafter"/>
</dbReference>
<feature type="region of interest" description="Disordered" evidence="7">
    <location>
        <begin position="491"/>
        <end position="514"/>
    </location>
</feature>
<protein>
    <recommendedName>
        <fullName evidence="3">beta-N-acetylhexosaminidase</fullName>
        <ecNumber evidence="3">3.2.1.52</ecNumber>
    </recommendedName>
</protein>
<dbReference type="EC" id="3.2.1.52" evidence="3"/>
<dbReference type="InterPro" id="IPR015883">
    <property type="entry name" value="Glyco_hydro_20_cat"/>
</dbReference>
<dbReference type="GO" id="GO:0016020">
    <property type="term" value="C:membrane"/>
    <property type="evidence" value="ECO:0007669"/>
    <property type="project" value="TreeGrafter"/>
</dbReference>
<comment type="similarity">
    <text evidence="2">Belongs to the glycosyl hydrolase 20 family.</text>
</comment>
<keyword evidence="4" id="KW-0378">Hydrolase</keyword>
<dbReference type="Pfam" id="PF00728">
    <property type="entry name" value="Glyco_hydro_20"/>
    <property type="match status" value="1"/>
</dbReference>
<proteinExistence type="inferred from homology"/>
<feature type="domain" description="Glycoside hydrolase family 20 catalytic" evidence="8">
    <location>
        <begin position="125"/>
        <end position="466"/>
    </location>
</feature>
<reference evidence="10 11" key="1">
    <citation type="submission" date="2016-10" db="EMBL/GenBank/DDBJ databases">
        <authorList>
            <person name="de Groot N.N."/>
        </authorList>
    </citation>
    <scope>NUCLEOTIDE SEQUENCE [LARGE SCALE GENOMIC DNA]</scope>
    <source>
        <strain evidence="10 11">MON 2.2</strain>
    </source>
</reference>
<dbReference type="InterPro" id="IPR029018">
    <property type="entry name" value="Hex-like_dom2"/>
</dbReference>
<organism evidence="10 11">
    <name type="scientific">Auraticoccus monumenti</name>
    <dbReference type="NCBI Taxonomy" id="675864"/>
    <lineage>
        <taxon>Bacteria</taxon>
        <taxon>Bacillati</taxon>
        <taxon>Actinomycetota</taxon>
        <taxon>Actinomycetes</taxon>
        <taxon>Propionibacteriales</taxon>
        <taxon>Propionibacteriaceae</taxon>
        <taxon>Auraticoccus</taxon>
    </lineage>
</organism>
<evidence type="ECO:0000313" key="10">
    <source>
        <dbReference type="EMBL" id="SDD20584.1"/>
    </source>
</evidence>
<feature type="active site" description="Proton donor" evidence="6">
    <location>
        <position position="298"/>
    </location>
</feature>
<dbReference type="PANTHER" id="PTHR22600:SF57">
    <property type="entry name" value="BETA-N-ACETYLHEXOSAMINIDASE"/>
    <property type="match status" value="1"/>
</dbReference>
<dbReference type="Gene3D" id="3.20.20.80">
    <property type="entry name" value="Glycosidases"/>
    <property type="match status" value="1"/>
</dbReference>
<evidence type="ECO:0000256" key="1">
    <source>
        <dbReference type="ARBA" id="ARBA00001231"/>
    </source>
</evidence>